<accession>A0A9Q0JS16</accession>
<keyword evidence="1" id="KW-0732">Signal</keyword>
<organism evidence="2 3">
    <name type="scientific">Turnera subulata</name>
    <dbReference type="NCBI Taxonomy" id="218843"/>
    <lineage>
        <taxon>Eukaryota</taxon>
        <taxon>Viridiplantae</taxon>
        <taxon>Streptophyta</taxon>
        <taxon>Embryophyta</taxon>
        <taxon>Tracheophyta</taxon>
        <taxon>Spermatophyta</taxon>
        <taxon>Magnoliopsida</taxon>
        <taxon>eudicotyledons</taxon>
        <taxon>Gunneridae</taxon>
        <taxon>Pentapetalae</taxon>
        <taxon>rosids</taxon>
        <taxon>fabids</taxon>
        <taxon>Malpighiales</taxon>
        <taxon>Passifloraceae</taxon>
        <taxon>Turnera</taxon>
    </lineage>
</organism>
<keyword evidence="3" id="KW-1185">Reference proteome</keyword>
<gene>
    <name evidence="2" type="ORF">Tsubulata_033556</name>
</gene>
<feature type="chain" id="PRO_5040118967" evidence="1">
    <location>
        <begin position="27"/>
        <end position="114"/>
    </location>
</feature>
<evidence type="ECO:0000256" key="1">
    <source>
        <dbReference type="SAM" id="SignalP"/>
    </source>
</evidence>
<feature type="signal peptide" evidence="1">
    <location>
        <begin position="1"/>
        <end position="26"/>
    </location>
</feature>
<name>A0A9Q0JS16_9ROSI</name>
<sequence>MKLNLSMKLLLPIVVMMMLSLLMVNGLPVSKICKRDCERKCTSDSDGVIFSVCVKQCLKRCNSEPVKVSEAFLSCKLECAKSKCSSQFSSADAKEVEGCMDMCAKTYCSKFYAH</sequence>
<reference evidence="2" key="1">
    <citation type="submission" date="2022-02" db="EMBL/GenBank/DDBJ databases">
        <authorList>
            <person name="Henning P.M."/>
            <person name="McCubbin A.G."/>
            <person name="Shore J.S."/>
        </authorList>
    </citation>
    <scope>NUCLEOTIDE SEQUENCE</scope>
    <source>
        <strain evidence="2">F60SS</strain>
        <tissue evidence="2">Leaves</tissue>
    </source>
</reference>
<dbReference type="AlphaFoldDB" id="A0A9Q0JS16"/>
<evidence type="ECO:0000313" key="3">
    <source>
        <dbReference type="Proteomes" id="UP001141552"/>
    </source>
</evidence>
<dbReference type="EMBL" id="JAKUCV010000163">
    <property type="protein sequence ID" value="KAJ4850997.1"/>
    <property type="molecule type" value="Genomic_DNA"/>
</dbReference>
<comment type="caution">
    <text evidence="2">The sequence shown here is derived from an EMBL/GenBank/DDBJ whole genome shotgun (WGS) entry which is preliminary data.</text>
</comment>
<reference evidence="2" key="2">
    <citation type="journal article" date="2023" name="Plants (Basel)">
        <title>Annotation of the Turnera subulata (Passifloraceae) Draft Genome Reveals the S-Locus Evolved after the Divergence of Turneroideae from Passifloroideae in a Stepwise Manner.</title>
        <authorList>
            <person name="Henning P.M."/>
            <person name="Roalson E.H."/>
            <person name="Mir W."/>
            <person name="McCubbin A.G."/>
            <person name="Shore J.S."/>
        </authorList>
    </citation>
    <scope>NUCLEOTIDE SEQUENCE</scope>
    <source>
        <strain evidence="2">F60SS</strain>
    </source>
</reference>
<evidence type="ECO:0000313" key="2">
    <source>
        <dbReference type="EMBL" id="KAJ4850997.1"/>
    </source>
</evidence>
<proteinExistence type="predicted"/>
<dbReference type="Proteomes" id="UP001141552">
    <property type="component" value="Unassembled WGS sequence"/>
</dbReference>
<protein>
    <submittedName>
        <fullName evidence="2">Uncharacterized protein</fullName>
    </submittedName>
</protein>